<feature type="domain" description="PglD N-terminal" evidence="4">
    <location>
        <begin position="2"/>
        <end position="70"/>
    </location>
</feature>
<dbReference type="OrthoDB" id="708224at2"/>
<dbReference type="GO" id="GO:0016746">
    <property type="term" value="F:acyltransferase activity"/>
    <property type="evidence" value="ECO:0007669"/>
    <property type="project" value="UniProtKB-KW"/>
</dbReference>
<feature type="binding site" evidence="3">
    <location>
        <position position="135"/>
    </location>
    <ligand>
        <name>acetyl-CoA</name>
        <dbReference type="ChEBI" id="CHEBI:57288"/>
    </ligand>
</feature>
<evidence type="ECO:0000256" key="3">
    <source>
        <dbReference type="PIRSR" id="PIRSR620019-2"/>
    </source>
</evidence>
<dbReference type="InterPro" id="IPR001451">
    <property type="entry name" value="Hexapep"/>
</dbReference>
<dbReference type="PANTHER" id="PTHR43300:SF7">
    <property type="entry name" value="UDP-N-ACETYLBACILLOSAMINE N-ACETYLTRANSFERASE"/>
    <property type="match status" value="1"/>
</dbReference>
<reference evidence="6" key="1">
    <citation type="submission" date="2017-06" db="EMBL/GenBank/DDBJ databases">
        <authorList>
            <person name="Varghese N."/>
            <person name="Submissions S."/>
        </authorList>
    </citation>
    <scope>NUCLEOTIDE SEQUENCE [LARGE SCALE GENOMIC DNA]</scope>
    <source>
        <strain evidence="6">5C</strain>
    </source>
</reference>
<dbReference type="InterPro" id="IPR011004">
    <property type="entry name" value="Trimer_LpxA-like_sf"/>
</dbReference>
<dbReference type="PANTHER" id="PTHR43300">
    <property type="entry name" value="ACETYLTRANSFERASE"/>
    <property type="match status" value="1"/>
</dbReference>
<dbReference type="SUPFAM" id="SSF51161">
    <property type="entry name" value="Trimeric LpxA-like enzymes"/>
    <property type="match status" value="1"/>
</dbReference>
<feature type="site" description="Increases basicity of active site His" evidence="2">
    <location>
        <position position="127"/>
    </location>
</feature>
<dbReference type="Gene3D" id="2.160.10.10">
    <property type="entry name" value="Hexapeptide repeat proteins"/>
    <property type="match status" value="1"/>
</dbReference>
<feature type="binding site" evidence="3">
    <location>
        <begin position="7"/>
        <end position="9"/>
    </location>
    <ligand>
        <name>substrate</name>
    </ligand>
</feature>
<dbReference type="RefSeq" id="WP_089242430.1">
    <property type="nucleotide sequence ID" value="NZ_FZOK01000020.1"/>
</dbReference>
<dbReference type="InterPro" id="IPR041561">
    <property type="entry name" value="PglD_N"/>
</dbReference>
<dbReference type="Pfam" id="PF17836">
    <property type="entry name" value="PglD_N"/>
    <property type="match status" value="1"/>
</dbReference>
<protein>
    <submittedName>
        <fullName evidence="5">Sugar O-acyltransferase, sialic acid O-acetyltransferase NeuD family</fullName>
    </submittedName>
</protein>
<dbReference type="Pfam" id="PF00132">
    <property type="entry name" value="Hexapep"/>
    <property type="match status" value="1"/>
</dbReference>
<dbReference type="CDD" id="cd03360">
    <property type="entry name" value="LbH_AT_putative"/>
    <property type="match status" value="1"/>
</dbReference>
<dbReference type="EMBL" id="FZOK01000020">
    <property type="protein sequence ID" value="SNS73410.1"/>
    <property type="molecule type" value="Genomic_DNA"/>
</dbReference>
<gene>
    <name evidence="5" type="ORF">SAMN06295967_12011</name>
</gene>
<evidence type="ECO:0000313" key="6">
    <source>
        <dbReference type="Proteomes" id="UP000198480"/>
    </source>
</evidence>
<feature type="binding site" evidence="3">
    <location>
        <position position="60"/>
    </location>
    <ligand>
        <name>substrate</name>
    </ligand>
</feature>
<keyword evidence="5" id="KW-0808">Transferase</keyword>
<dbReference type="AlphaFoldDB" id="A0A239GW95"/>
<keyword evidence="6" id="KW-1185">Reference proteome</keyword>
<evidence type="ECO:0000256" key="1">
    <source>
        <dbReference type="ARBA" id="ARBA00007274"/>
    </source>
</evidence>
<dbReference type="Gene3D" id="3.40.50.20">
    <property type="match status" value="1"/>
</dbReference>
<comment type="similarity">
    <text evidence="1">Belongs to the transferase hexapeptide repeat family.</text>
</comment>
<evidence type="ECO:0000256" key="2">
    <source>
        <dbReference type="PIRSR" id="PIRSR620019-1"/>
    </source>
</evidence>
<evidence type="ECO:0000259" key="4">
    <source>
        <dbReference type="Pfam" id="PF17836"/>
    </source>
</evidence>
<sequence>MYIIGASGHAKSVIDLMEDKSVIKAIFDDNIHLIRVLGLPVTTPIPPNLPLDQSYIIAIGNNRIRFSLVDQKLQSARFTNIIHPTAIISKTVNLGVGLVIMEGAIIKVDTKIGNHVIVNTAAIIDHDCKLADYVHIAPSATLCGGVEVGEGTLVGAKSIILPNITIGRWCTIAAGSTVHKNLSDGSVWIGNALKKQV</sequence>
<feature type="active site" description="Proton acceptor" evidence="2">
    <location>
        <position position="126"/>
    </location>
</feature>
<dbReference type="Proteomes" id="UP000198480">
    <property type="component" value="Unassembled WGS sequence"/>
</dbReference>
<dbReference type="NCBIfam" id="TIGR03570">
    <property type="entry name" value="NeuD_NnaD"/>
    <property type="match status" value="1"/>
</dbReference>
<keyword evidence="5" id="KW-0012">Acyltransferase</keyword>
<proteinExistence type="inferred from homology"/>
<organism evidence="5 6">
    <name type="scientific">Belliella buryatensis</name>
    <dbReference type="NCBI Taxonomy" id="1500549"/>
    <lineage>
        <taxon>Bacteria</taxon>
        <taxon>Pseudomonadati</taxon>
        <taxon>Bacteroidota</taxon>
        <taxon>Cytophagia</taxon>
        <taxon>Cytophagales</taxon>
        <taxon>Cyclobacteriaceae</taxon>
        <taxon>Belliella</taxon>
    </lineage>
</organism>
<dbReference type="InterPro" id="IPR020019">
    <property type="entry name" value="AcTrfase_PglD-like"/>
</dbReference>
<evidence type="ECO:0000313" key="5">
    <source>
        <dbReference type="EMBL" id="SNS73410.1"/>
    </source>
</evidence>
<accession>A0A239GW95</accession>
<dbReference type="InterPro" id="IPR050179">
    <property type="entry name" value="Trans_hexapeptide_repeat"/>
</dbReference>
<name>A0A239GW95_9BACT</name>